<dbReference type="GO" id="GO:0004519">
    <property type="term" value="F:endonuclease activity"/>
    <property type="evidence" value="ECO:0007669"/>
    <property type="project" value="UniProtKB-KW"/>
</dbReference>
<gene>
    <name evidence="2" type="ORF">FNI14_05670</name>
</gene>
<keyword evidence="2" id="KW-0378">Hydrolase</keyword>
<dbReference type="Pfam" id="PF13392">
    <property type="entry name" value="HNH_3"/>
    <property type="match status" value="1"/>
</dbReference>
<organism evidence="2">
    <name type="scientific">Salmonella enterica subsp. salamae</name>
    <dbReference type="NCBI Taxonomy" id="59202"/>
    <lineage>
        <taxon>Bacteria</taxon>
        <taxon>Pseudomonadati</taxon>
        <taxon>Pseudomonadota</taxon>
        <taxon>Gammaproteobacteria</taxon>
        <taxon>Enterobacterales</taxon>
        <taxon>Enterobacteriaceae</taxon>
        <taxon>Salmonella</taxon>
    </lineage>
</organism>
<name>A0A5Y1WE35_SALER</name>
<reference evidence="2" key="1">
    <citation type="submission" date="2019-07" db="EMBL/GenBank/DDBJ databases">
        <authorList>
            <person name="Ashton P.M."/>
            <person name="Dallman T."/>
            <person name="Nair S."/>
            <person name="De Pinna E."/>
            <person name="Peters T."/>
            <person name="Grant K."/>
        </authorList>
    </citation>
    <scope>NUCLEOTIDE SEQUENCE</scope>
    <source>
        <strain evidence="2">646013</strain>
    </source>
</reference>
<evidence type="ECO:0000313" key="2">
    <source>
        <dbReference type="EMBL" id="ECC1605464.1"/>
    </source>
</evidence>
<sequence length="201" mass="23007">MHRHCWGKTPGGGDESRALQHVRCRKIFRRYLVSTGDSPMSNYSDIFEYEPLTGKLKWLKATSQSIKVGSYVGWMNFCGYLVTTVRGKRIGVHRIIWEMHHGEIPAGYEVDHINHVKHDNRIENLRLVDRSQQNKNKKIYINNTSGVVGVAFRKKYSTWRAQIRSDGVTKHLGSFPDFISACEARIVAEVLLGFHKNHGGN</sequence>
<dbReference type="InterPro" id="IPR003615">
    <property type="entry name" value="HNH_nuc"/>
</dbReference>
<dbReference type="SUPFAM" id="SSF54060">
    <property type="entry name" value="His-Me finger endonucleases"/>
    <property type="match status" value="1"/>
</dbReference>
<accession>A0A5Y1WE35</accession>
<proteinExistence type="predicted"/>
<dbReference type="EMBL" id="AAIAJV010000005">
    <property type="protein sequence ID" value="ECC1605464.1"/>
    <property type="molecule type" value="Genomic_DNA"/>
</dbReference>
<dbReference type="AlphaFoldDB" id="A0A5Y1WE35"/>
<feature type="domain" description="HNH nuclease" evidence="1">
    <location>
        <begin position="92"/>
        <end position="134"/>
    </location>
</feature>
<dbReference type="InterPro" id="IPR044925">
    <property type="entry name" value="His-Me_finger_sf"/>
</dbReference>
<dbReference type="Gene3D" id="3.90.75.20">
    <property type="match status" value="1"/>
</dbReference>
<keyword evidence="2" id="KW-0255">Endonuclease</keyword>
<keyword evidence="2" id="KW-0540">Nuclease</keyword>
<evidence type="ECO:0000259" key="1">
    <source>
        <dbReference type="Pfam" id="PF13392"/>
    </source>
</evidence>
<comment type="caution">
    <text evidence="2">The sequence shown here is derived from an EMBL/GenBank/DDBJ whole genome shotgun (WGS) entry which is preliminary data.</text>
</comment>
<protein>
    <submittedName>
        <fullName evidence="2">HNH endonuclease</fullName>
    </submittedName>
</protein>